<dbReference type="InterPro" id="IPR049352">
    <property type="entry name" value="Rost"/>
</dbReference>
<protein>
    <submittedName>
        <fullName evidence="1">Uncharacterized protein</fullName>
    </submittedName>
</protein>
<keyword evidence="2" id="KW-1185">Reference proteome</keyword>
<dbReference type="EMBL" id="CACRXK020002895">
    <property type="protein sequence ID" value="CAB3996556.1"/>
    <property type="molecule type" value="Genomic_DNA"/>
</dbReference>
<proteinExistence type="predicted"/>
<dbReference type="PANTHER" id="PTHR12242:SF1">
    <property type="entry name" value="MYND-TYPE DOMAIN-CONTAINING PROTEIN"/>
    <property type="match status" value="1"/>
</dbReference>
<sequence>MSTSALGVWEHHGFVDGLLPNHAYAELTWGFLSVSVFNCGASCGDVFGAGSGVGVSMFGTGELSWLFALRFAVQTLVLQLLFLASCFLFKRAAFTSNAADLALVAASFALAEVEDATDDLDLREMLDVLPSFAFLILRLIITLFCVACIIWSGSDDSNGETKWFIYLTNWSFAMLNIAFILLTVLSISKAYRVHRNKPPADDYGTFETSVEAARKQGTEIELPSREHKEIIILPPTPCEWYHQVTWLIYNIAFCAAIIVTVAYWLFQAENVKFLDVVTHAFNTVFVLIELILGCVPIRLLHCLYTVIYLTLYVIFSVIYWQADGLNARGKPYIYKILDYDDKNPGVITALILALVVVAPPLIQLAMLGLYKLRCRWFGLH</sequence>
<reference evidence="1" key="1">
    <citation type="submission" date="2020-04" db="EMBL/GenBank/DDBJ databases">
        <authorList>
            <person name="Alioto T."/>
            <person name="Alioto T."/>
            <person name="Gomez Garrido J."/>
        </authorList>
    </citation>
    <scope>NUCLEOTIDE SEQUENCE</scope>
    <source>
        <strain evidence="1">A484AB</strain>
    </source>
</reference>
<evidence type="ECO:0000313" key="2">
    <source>
        <dbReference type="Proteomes" id="UP001152795"/>
    </source>
</evidence>
<organism evidence="1 2">
    <name type="scientific">Paramuricea clavata</name>
    <name type="common">Red gorgonian</name>
    <name type="synonym">Violescent sea-whip</name>
    <dbReference type="NCBI Taxonomy" id="317549"/>
    <lineage>
        <taxon>Eukaryota</taxon>
        <taxon>Metazoa</taxon>
        <taxon>Cnidaria</taxon>
        <taxon>Anthozoa</taxon>
        <taxon>Octocorallia</taxon>
        <taxon>Malacalcyonacea</taxon>
        <taxon>Plexauridae</taxon>
        <taxon>Paramuricea</taxon>
    </lineage>
</organism>
<dbReference type="OrthoDB" id="419711at2759"/>
<dbReference type="Proteomes" id="UP001152795">
    <property type="component" value="Unassembled WGS sequence"/>
</dbReference>
<dbReference type="Pfam" id="PF21534">
    <property type="entry name" value="Rost"/>
    <property type="match status" value="1"/>
</dbReference>
<dbReference type="PANTHER" id="PTHR12242">
    <property type="entry name" value="OS02G0130600 PROTEIN-RELATED"/>
    <property type="match status" value="1"/>
</dbReference>
<comment type="caution">
    <text evidence="1">The sequence shown here is derived from an EMBL/GenBank/DDBJ whole genome shotgun (WGS) entry which is preliminary data.</text>
</comment>
<name>A0A7D9DX83_PARCT</name>
<dbReference type="GO" id="GO:0016020">
    <property type="term" value="C:membrane"/>
    <property type="evidence" value="ECO:0007669"/>
    <property type="project" value="TreeGrafter"/>
</dbReference>
<accession>A0A7D9DX83</accession>
<evidence type="ECO:0000313" key="1">
    <source>
        <dbReference type="EMBL" id="CAB3996556.1"/>
    </source>
</evidence>
<dbReference type="AlphaFoldDB" id="A0A7D9DX83"/>
<gene>
    <name evidence="1" type="ORF">PACLA_8A072615</name>
</gene>